<dbReference type="InterPro" id="IPR005110">
    <property type="entry name" value="MoeA_linker/N"/>
</dbReference>
<dbReference type="InterPro" id="IPR036688">
    <property type="entry name" value="MoeA_C_domain_IV_sf"/>
</dbReference>
<dbReference type="Pfam" id="PF03453">
    <property type="entry name" value="MoeA_N"/>
    <property type="match status" value="1"/>
</dbReference>
<reference evidence="11 12" key="1">
    <citation type="submission" date="2018-08" db="EMBL/GenBank/DDBJ databases">
        <title>A genome reference for cultivated species of the human gut microbiota.</title>
        <authorList>
            <person name="Zou Y."/>
            <person name="Xue W."/>
            <person name="Luo G."/>
        </authorList>
    </citation>
    <scope>NUCLEOTIDE SEQUENCE [LARGE SCALE GENOMIC DNA]</scope>
    <source>
        <strain evidence="11 12">AF45-17</strain>
    </source>
</reference>
<comment type="function">
    <text evidence="1 9">Catalyzes the insertion of molybdate into adenylated molybdopterin with the concomitant release of AMP.</text>
</comment>
<dbReference type="GO" id="GO:0005829">
    <property type="term" value="C:cytosol"/>
    <property type="evidence" value="ECO:0007669"/>
    <property type="project" value="TreeGrafter"/>
</dbReference>
<organism evidence="11 12">
    <name type="scientific">Coprococcus catus</name>
    <dbReference type="NCBI Taxonomy" id="116085"/>
    <lineage>
        <taxon>Bacteria</taxon>
        <taxon>Bacillati</taxon>
        <taxon>Bacillota</taxon>
        <taxon>Clostridia</taxon>
        <taxon>Lachnospirales</taxon>
        <taxon>Lachnospiraceae</taxon>
        <taxon>Coprococcus</taxon>
    </lineage>
</organism>
<evidence type="ECO:0000313" key="11">
    <source>
        <dbReference type="EMBL" id="RGB77376.1"/>
    </source>
</evidence>
<dbReference type="Gene3D" id="2.40.340.10">
    <property type="entry name" value="MoeA, C-terminal, domain IV"/>
    <property type="match status" value="1"/>
</dbReference>
<dbReference type="SUPFAM" id="SSF63882">
    <property type="entry name" value="MoeA N-terminal region -like"/>
    <property type="match status" value="1"/>
</dbReference>
<dbReference type="InterPro" id="IPR036425">
    <property type="entry name" value="MoaB/Mog-like_dom_sf"/>
</dbReference>
<dbReference type="InterPro" id="IPR036135">
    <property type="entry name" value="MoeA_linker/N_sf"/>
</dbReference>
<dbReference type="InterPro" id="IPR001453">
    <property type="entry name" value="MoaB/Mog_dom"/>
</dbReference>
<dbReference type="NCBIfam" id="NF045515">
    <property type="entry name" value="Glp_gephyrin"/>
    <property type="match status" value="1"/>
</dbReference>
<evidence type="ECO:0000256" key="9">
    <source>
        <dbReference type="RuleBase" id="RU365090"/>
    </source>
</evidence>
<dbReference type="GO" id="GO:0061599">
    <property type="term" value="F:molybdopterin molybdotransferase activity"/>
    <property type="evidence" value="ECO:0007669"/>
    <property type="project" value="UniProtKB-UniRule"/>
</dbReference>
<evidence type="ECO:0000256" key="7">
    <source>
        <dbReference type="ARBA" id="ARBA00023150"/>
    </source>
</evidence>
<comment type="caution">
    <text evidence="11">The sequence shown here is derived from an EMBL/GenBank/DDBJ whole genome shotgun (WGS) entry which is preliminary data.</text>
</comment>
<dbReference type="PANTHER" id="PTHR10192">
    <property type="entry name" value="MOLYBDOPTERIN BIOSYNTHESIS PROTEIN"/>
    <property type="match status" value="1"/>
</dbReference>
<dbReference type="GO" id="GO:0006777">
    <property type="term" value="P:Mo-molybdopterin cofactor biosynthetic process"/>
    <property type="evidence" value="ECO:0007669"/>
    <property type="project" value="UniProtKB-UniRule"/>
</dbReference>
<keyword evidence="9" id="KW-0460">Magnesium</keyword>
<protein>
    <recommendedName>
        <fullName evidence="5 9">Molybdopterin molybdenumtransferase</fullName>
        <ecNumber evidence="4 9">2.10.1.1</ecNumber>
    </recommendedName>
</protein>
<dbReference type="Gene3D" id="2.170.190.11">
    <property type="entry name" value="Molybdopterin biosynthesis moea protein, domain 3"/>
    <property type="match status" value="1"/>
</dbReference>
<feature type="domain" description="MoaB/Mog" evidence="10">
    <location>
        <begin position="205"/>
        <end position="343"/>
    </location>
</feature>
<evidence type="ECO:0000256" key="4">
    <source>
        <dbReference type="ARBA" id="ARBA00013269"/>
    </source>
</evidence>
<dbReference type="Gene3D" id="3.40.980.10">
    <property type="entry name" value="MoaB/Mog-like domain"/>
    <property type="match status" value="1"/>
</dbReference>
<comment type="pathway">
    <text evidence="2 9">Cofactor biosynthesis; molybdopterin biosynthesis.</text>
</comment>
<dbReference type="GO" id="GO:0046872">
    <property type="term" value="F:metal ion binding"/>
    <property type="evidence" value="ECO:0007669"/>
    <property type="project" value="UniProtKB-UniRule"/>
</dbReference>
<evidence type="ECO:0000259" key="10">
    <source>
        <dbReference type="SMART" id="SM00852"/>
    </source>
</evidence>
<dbReference type="SUPFAM" id="SSF63867">
    <property type="entry name" value="MoeA C-terminal domain-like"/>
    <property type="match status" value="1"/>
</dbReference>
<gene>
    <name evidence="11" type="ORF">DW070_12445</name>
</gene>
<dbReference type="SMART" id="SM00852">
    <property type="entry name" value="MoCF_biosynth"/>
    <property type="match status" value="1"/>
</dbReference>
<dbReference type="EMBL" id="QVEP01000035">
    <property type="protein sequence ID" value="RGB77376.1"/>
    <property type="molecule type" value="Genomic_DNA"/>
</dbReference>
<evidence type="ECO:0000256" key="6">
    <source>
        <dbReference type="ARBA" id="ARBA00022505"/>
    </source>
</evidence>
<evidence type="ECO:0000256" key="2">
    <source>
        <dbReference type="ARBA" id="ARBA00005046"/>
    </source>
</evidence>
<evidence type="ECO:0000256" key="1">
    <source>
        <dbReference type="ARBA" id="ARBA00002901"/>
    </source>
</evidence>
<keyword evidence="6 9" id="KW-0500">Molybdenum</keyword>
<evidence type="ECO:0000256" key="5">
    <source>
        <dbReference type="ARBA" id="ARBA00021108"/>
    </source>
</evidence>
<dbReference type="Pfam" id="PF00994">
    <property type="entry name" value="MoCF_biosynth"/>
    <property type="match status" value="1"/>
</dbReference>
<evidence type="ECO:0000256" key="3">
    <source>
        <dbReference type="ARBA" id="ARBA00010763"/>
    </source>
</evidence>
<dbReference type="SUPFAM" id="SSF53218">
    <property type="entry name" value="Molybdenum cofactor biosynthesis proteins"/>
    <property type="match status" value="1"/>
</dbReference>
<dbReference type="AlphaFoldDB" id="A0A3E2TK66"/>
<evidence type="ECO:0000256" key="8">
    <source>
        <dbReference type="ARBA" id="ARBA00047317"/>
    </source>
</evidence>
<dbReference type="FunFam" id="2.170.190.11:FF:000001">
    <property type="entry name" value="Molybdopterin molybdenumtransferase"/>
    <property type="match status" value="1"/>
</dbReference>
<dbReference type="Gene3D" id="3.90.105.10">
    <property type="entry name" value="Molybdopterin biosynthesis moea protein, domain 2"/>
    <property type="match status" value="1"/>
</dbReference>
<proteinExistence type="inferred from homology"/>
<keyword evidence="9" id="KW-0479">Metal-binding</keyword>
<dbReference type="Proteomes" id="UP000260773">
    <property type="component" value="Unassembled WGS sequence"/>
</dbReference>
<dbReference type="InterPro" id="IPR038987">
    <property type="entry name" value="MoeA-like"/>
</dbReference>
<dbReference type="CDD" id="cd00887">
    <property type="entry name" value="MoeA"/>
    <property type="match status" value="1"/>
</dbReference>
<dbReference type="UniPathway" id="UPA00344"/>
<sequence length="423" mass="46155">MQWTTTWYNKKAINSKFKVKVGIKMQTITLEEAQARLLEVVHCVMSEKVELLRSIDRILAEDVYAHVSQPPFERSAMDGYAVRSEDIRTVSRSNPVCLKVIDRVCAGEVTDKSVHAGEAIRIMTGAMIPEGADCVVKQEDTDYGQEQVKIYVSLAQKMNCCPTGEDFHQGDCLGWEGEKVDAYMMASMASGGIDSVPVRRKVRAAVITTGEELMPHGQPLLPGKIYNANLAYLTGRLLQLDCNLTEGIFVGDDADKITAAVEKCAEEADVILTTGGVSVGVKDLLPEIMKKLGADILFHGIDLKPGMPTMASLYAGKPVISLSGNPFSASAVFELLMQPLLQKMTGSQQTSLVKKEADIAYDYPGNKGSRRVLKAYDDGHAVHITKGQHNAQMRQGIGTNCLVDMPAGRGPLKAGDKVHIWRL</sequence>
<accession>A0A3E2TK66</accession>
<keyword evidence="9 11" id="KW-0808">Transferase</keyword>
<name>A0A3E2TK66_9FIRM</name>
<comment type="catalytic activity">
    <reaction evidence="8">
        <text>adenylyl-molybdopterin + molybdate = Mo-molybdopterin + AMP + H(+)</text>
        <dbReference type="Rhea" id="RHEA:35047"/>
        <dbReference type="ChEBI" id="CHEBI:15378"/>
        <dbReference type="ChEBI" id="CHEBI:36264"/>
        <dbReference type="ChEBI" id="CHEBI:62727"/>
        <dbReference type="ChEBI" id="CHEBI:71302"/>
        <dbReference type="ChEBI" id="CHEBI:456215"/>
        <dbReference type="EC" id="2.10.1.1"/>
    </reaction>
</comment>
<evidence type="ECO:0000313" key="12">
    <source>
        <dbReference type="Proteomes" id="UP000260773"/>
    </source>
</evidence>
<comment type="similarity">
    <text evidence="3 9">Belongs to the MoeA family.</text>
</comment>
<dbReference type="EC" id="2.10.1.1" evidence="4 9"/>
<comment type="cofactor">
    <cofactor evidence="9">
        <name>Mg(2+)</name>
        <dbReference type="ChEBI" id="CHEBI:18420"/>
    </cofactor>
</comment>
<dbReference type="PANTHER" id="PTHR10192:SF5">
    <property type="entry name" value="GEPHYRIN"/>
    <property type="match status" value="1"/>
</dbReference>
<dbReference type="NCBIfam" id="TIGR00177">
    <property type="entry name" value="molyb_syn"/>
    <property type="match status" value="1"/>
</dbReference>
<keyword evidence="7 9" id="KW-0501">Molybdenum cofactor biosynthesis</keyword>